<sequence>MQPRVGIASAAAAPIANGLGRVGAVMDDQGGSTGMMISSEEAAELIPLEQYVSLGHPGLEMIGTIRPELESRDVAEWRPSSSEMETGGPTFVTGENDVIEVTRALDHRIPLPIGHLLSISGQANERMMQHCKANRKRFDLACAKEQKTKAPPWEEKADVAPDPTRVGLIQKDDHFLRIKPIPWKSAECDIEVWGMSYSAIIDSGAAVLAISLRAVERAGRKNDLIMLTEKDQLVSADEEKIKTVGLRPGCRRVLTQELTVPIAQVADHLDVSIVSQVDPRLVPHVTSRTLSPYLQWSACVEGFPSRIPPSQLDYLDPRDIVDPAFYRPPYEDEVEEIIREELAEESSEEEEENLNEDEGEPAQQQEGDEDELLQTESEEEAEEEDSKQGSGDDNDEQQANEDPQLEIAPVADLPISNDPTLDPEPPQPDDGHVAQMGCSRGGSVLSGFWEFVDSLWAWAYTLRGF</sequence>
<accession>A0A388M4I3</accession>
<dbReference type="EMBL" id="BFEA01000740">
    <property type="protein sequence ID" value="GBG89488.1"/>
    <property type="molecule type" value="Genomic_DNA"/>
</dbReference>
<reference evidence="2 3" key="1">
    <citation type="journal article" date="2018" name="Cell">
        <title>The Chara Genome: Secondary Complexity and Implications for Plant Terrestrialization.</title>
        <authorList>
            <person name="Nishiyama T."/>
            <person name="Sakayama H."/>
            <person name="Vries J.D."/>
            <person name="Buschmann H."/>
            <person name="Saint-Marcoux D."/>
            <person name="Ullrich K.K."/>
            <person name="Haas F.B."/>
            <person name="Vanderstraeten L."/>
            <person name="Becker D."/>
            <person name="Lang D."/>
            <person name="Vosolsobe S."/>
            <person name="Rombauts S."/>
            <person name="Wilhelmsson P.K.I."/>
            <person name="Janitza P."/>
            <person name="Kern R."/>
            <person name="Heyl A."/>
            <person name="Rumpler F."/>
            <person name="Villalobos L.I.A.C."/>
            <person name="Clay J.M."/>
            <person name="Skokan R."/>
            <person name="Toyoda A."/>
            <person name="Suzuki Y."/>
            <person name="Kagoshima H."/>
            <person name="Schijlen E."/>
            <person name="Tajeshwar N."/>
            <person name="Catarino B."/>
            <person name="Hetherington A.J."/>
            <person name="Saltykova A."/>
            <person name="Bonnot C."/>
            <person name="Breuninger H."/>
            <person name="Symeonidi A."/>
            <person name="Radhakrishnan G.V."/>
            <person name="Van Nieuwerburgh F."/>
            <person name="Deforce D."/>
            <person name="Chang C."/>
            <person name="Karol K.G."/>
            <person name="Hedrich R."/>
            <person name="Ulvskov P."/>
            <person name="Glockner G."/>
            <person name="Delwiche C.F."/>
            <person name="Petrasek J."/>
            <person name="Van de Peer Y."/>
            <person name="Friml J."/>
            <person name="Beilby M."/>
            <person name="Dolan L."/>
            <person name="Kohara Y."/>
            <person name="Sugano S."/>
            <person name="Fujiyama A."/>
            <person name="Delaux P.-M."/>
            <person name="Quint M."/>
            <person name="TheiBen G."/>
            <person name="Hagemann M."/>
            <person name="Harholt J."/>
            <person name="Dunand C."/>
            <person name="Zachgo S."/>
            <person name="Langdale J."/>
            <person name="Maumus F."/>
            <person name="Straeten D.V.D."/>
            <person name="Gould S.B."/>
            <person name="Rensing S.A."/>
        </authorList>
    </citation>
    <scope>NUCLEOTIDE SEQUENCE [LARGE SCALE GENOMIC DNA]</scope>
    <source>
        <strain evidence="2 3">S276</strain>
    </source>
</reference>
<feature type="region of interest" description="Disordered" evidence="1">
    <location>
        <begin position="342"/>
        <end position="436"/>
    </location>
</feature>
<protein>
    <submittedName>
        <fullName evidence="2">Uncharacterized protein</fullName>
    </submittedName>
</protein>
<evidence type="ECO:0000313" key="2">
    <source>
        <dbReference type="EMBL" id="GBG89488.1"/>
    </source>
</evidence>
<gene>
    <name evidence="2" type="ORF">CBR_g49279</name>
</gene>
<dbReference type="Gramene" id="GBG89488">
    <property type="protein sequence ID" value="GBG89488"/>
    <property type="gene ID" value="CBR_g49279"/>
</dbReference>
<keyword evidence="3" id="KW-1185">Reference proteome</keyword>
<comment type="caution">
    <text evidence="2">The sequence shown here is derived from an EMBL/GenBank/DDBJ whole genome shotgun (WGS) entry which is preliminary data.</text>
</comment>
<evidence type="ECO:0000313" key="3">
    <source>
        <dbReference type="Proteomes" id="UP000265515"/>
    </source>
</evidence>
<name>A0A388M4I3_CHABU</name>
<organism evidence="2 3">
    <name type="scientific">Chara braunii</name>
    <name type="common">Braun's stonewort</name>
    <dbReference type="NCBI Taxonomy" id="69332"/>
    <lineage>
        <taxon>Eukaryota</taxon>
        <taxon>Viridiplantae</taxon>
        <taxon>Streptophyta</taxon>
        <taxon>Charophyceae</taxon>
        <taxon>Charales</taxon>
        <taxon>Characeae</taxon>
        <taxon>Chara</taxon>
    </lineage>
</organism>
<evidence type="ECO:0000256" key="1">
    <source>
        <dbReference type="SAM" id="MobiDB-lite"/>
    </source>
</evidence>
<proteinExistence type="predicted"/>
<dbReference type="AlphaFoldDB" id="A0A388M4I3"/>
<dbReference type="Proteomes" id="UP000265515">
    <property type="component" value="Unassembled WGS sequence"/>
</dbReference>
<feature type="compositionally biased region" description="Acidic residues" evidence="1">
    <location>
        <begin position="342"/>
        <end position="385"/>
    </location>
</feature>